<sequence>MSINSDLNPWHKRQATLLYHFTSNEYLQGLLRRIDRLIAMANGFLDERTPFDSLGLAVGNWQQLDTAAHFSTHAFPALIEFREGVVEAIALRASEVYRTAGENQCGRMLEEYGHHMTWATPDQESAFKEEAAAVFSYAGLISSITDRLGGLDDFWFWIVWTEGLVDAHRIPRFRVRKDIVAFSDQPPPRTGVYVPKEGPYGALQFAWTGGRGELIGASSLNEFGRSVVQRIGRAGLWGDSAGLYEILDRNRGMTPYDWSYITADKAHIANSFVASECFEDRPSEWYFVEMIEGEFEEIDGTYAGTSSVDLRPQRVPAGKAVPTSGWWYTPAQGARRYFKEGEVFPEIVGSDWGSTFWLWAADQAAPRIG</sequence>
<protein>
    <submittedName>
        <fullName evidence="1">Uncharacterized protein</fullName>
    </submittedName>
</protein>
<dbReference type="EMBL" id="LDJJ01000048">
    <property type="protein sequence ID" value="KRG66346.1"/>
    <property type="molecule type" value="Genomic_DNA"/>
</dbReference>
<dbReference type="RefSeq" id="WP_057629391.1">
    <property type="nucleotide sequence ID" value="NZ_LDJJ01000048.1"/>
</dbReference>
<organism evidence="1 2">
    <name type="scientific">Stenotrophomonas terrae</name>
    <dbReference type="NCBI Taxonomy" id="405446"/>
    <lineage>
        <taxon>Bacteria</taxon>
        <taxon>Pseudomonadati</taxon>
        <taxon>Pseudomonadota</taxon>
        <taxon>Gammaproteobacteria</taxon>
        <taxon>Lysobacterales</taxon>
        <taxon>Lysobacteraceae</taxon>
        <taxon>Stenotrophomonas</taxon>
    </lineage>
</organism>
<dbReference type="Proteomes" id="UP000051863">
    <property type="component" value="Unassembled WGS sequence"/>
</dbReference>
<reference evidence="1 2" key="1">
    <citation type="submission" date="2015-05" db="EMBL/GenBank/DDBJ databases">
        <title>Genome sequencing and analysis of members of genus Stenotrophomonas.</title>
        <authorList>
            <person name="Patil P.P."/>
            <person name="Midha S."/>
            <person name="Patil P.B."/>
        </authorList>
    </citation>
    <scope>NUCLEOTIDE SEQUENCE [LARGE SCALE GENOMIC DNA]</scope>
    <source>
        <strain evidence="1 2">DSM 18941</strain>
    </source>
</reference>
<dbReference type="AlphaFoldDB" id="A0A0R0CJU1"/>
<accession>A0A0R0CJU1</accession>
<proteinExistence type="predicted"/>
<name>A0A0R0CJU1_9GAMM</name>
<dbReference type="OrthoDB" id="6028541at2"/>
<evidence type="ECO:0000313" key="2">
    <source>
        <dbReference type="Proteomes" id="UP000051863"/>
    </source>
</evidence>
<gene>
    <name evidence="1" type="ORF">ABB27_13995</name>
</gene>
<dbReference type="PATRIC" id="fig|405446.3.peg.2414"/>
<comment type="caution">
    <text evidence="1">The sequence shown here is derived from an EMBL/GenBank/DDBJ whole genome shotgun (WGS) entry which is preliminary data.</text>
</comment>
<keyword evidence="2" id="KW-1185">Reference proteome</keyword>
<evidence type="ECO:0000313" key="1">
    <source>
        <dbReference type="EMBL" id="KRG66346.1"/>
    </source>
</evidence>